<dbReference type="Pfam" id="PF00005">
    <property type="entry name" value="ABC_tran"/>
    <property type="match status" value="1"/>
</dbReference>
<dbReference type="PROSITE" id="PS00211">
    <property type="entry name" value="ABC_TRANSPORTER_1"/>
    <property type="match status" value="1"/>
</dbReference>
<dbReference type="SUPFAM" id="SSF52540">
    <property type="entry name" value="P-loop containing nucleoside triphosphate hydrolases"/>
    <property type="match status" value="1"/>
</dbReference>
<keyword evidence="3" id="KW-0067">ATP-binding</keyword>
<dbReference type="GO" id="GO:0005524">
    <property type="term" value="F:ATP binding"/>
    <property type="evidence" value="ECO:0007669"/>
    <property type="project" value="UniProtKB-KW"/>
</dbReference>
<dbReference type="InterPro" id="IPR017911">
    <property type="entry name" value="MacB-like_ATP-bd"/>
</dbReference>
<accession>A0A0B6F1V3</accession>
<dbReference type="GO" id="GO:0022857">
    <property type="term" value="F:transmembrane transporter activity"/>
    <property type="evidence" value="ECO:0007669"/>
    <property type="project" value="TreeGrafter"/>
</dbReference>
<dbReference type="AlphaFoldDB" id="A0A0B6F1V3"/>
<dbReference type="GO" id="GO:0098796">
    <property type="term" value="C:membrane protein complex"/>
    <property type="evidence" value="ECO:0007669"/>
    <property type="project" value="UniProtKB-ARBA"/>
</dbReference>
<dbReference type="SMART" id="SM00382">
    <property type="entry name" value="AAA"/>
    <property type="match status" value="1"/>
</dbReference>
<dbReference type="InterPro" id="IPR015854">
    <property type="entry name" value="ABC_transpr_LolD-like"/>
</dbReference>
<dbReference type="GO" id="GO:0005886">
    <property type="term" value="C:plasma membrane"/>
    <property type="evidence" value="ECO:0007669"/>
    <property type="project" value="TreeGrafter"/>
</dbReference>
<proteinExistence type="predicted"/>
<dbReference type="PANTHER" id="PTHR24220:SF692">
    <property type="entry name" value="ABC TRANSPORTER DOMAIN-CONTAINING PROTEIN"/>
    <property type="match status" value="1"/>
</dbReference>
<reference evidence="5 6" key="1">
    <citation type="journal article" date="2015" name="Genome Announc.">
        <title>Complete Genome Sequence and Annotation of Corynebacterium singulare DSM 44357, Isolated from a Human Semen Specimen.</title>
        <authorList>
            <person name="Merten M."/>
            <person name="Brinkrolf K."/>
            <person name="Albersmeier A."/>
            <person name="Kutter Y."/>
            <person name="Ruckert C."/>
            <person name="Tauch A."/>
        </authorList>
    </citation>
    <scope>NUCLEOTIDE SEQUENCE [LARGE SCALE GENOMIC DNA]</scope>
    <source>
        <strain evidence="5">IBS B52218</strain>
    </source>
</reference>
<dbReference type="HOGENOM" id="CLU_000604_1_22_11"/>
<evidence type="ECO:0000259" key="4">
    <source>
        <dbReference type="PROSITE" id="PS50893"/>
    </source>
</evidence>
<dbReference type="OrthoDB" id="9802264at2"/>
<feature type="domain" description="ABC transporter" evidence="4">
    <location>
        <begin position="16"/>
        <end position="237"/>
    </location>
</feature>
<evidence type="ECO:0000256" key="1">
    <source>
        <dbReference type="ARBA" id="ARBA00022448"/>
    </source>
</evidence>
<protein>
    <submittedName>
        <fullName evidence="5">ABC-type antimicrobial peptide transport system, ATPase component</fullName>
    </submittedName>
</protein>
<dbReference type="KEGG" id="csx:CSING_04520"/>
<evidence type="ECO:0000313" key="6">
    <source>
        <dbReference type="Proteomes" id="UP000031890"/>
    </source>
</evidence>
<dbReference type="GO" id="GO:0016887">
    <property type="term" value="F:ATP hydrolysis activity"/>
    <property type="evidence" value="ECO:0007669"/>
    <property type="project" value="InterPro"/>
</dbReference>
<name>A0A0B6F1V3_9CORY</name>
<dbReference type="STRING" id="161899.CSING_04520"/>
<keyword evidence="1" id="KW-0813">Transport</keyword>
<dbReference type="InterPro" id="IPR017871">
    <property type="entry name" value="ABC_transporter-like_CS"/>
</dbReference>
<dbReference type="RefSeq" id="WP_042530035.1">
    <property type="nucleotide sequence ID" value="NZ_CP010827.1"/>
</dbReference>
<dbReference type="Gene3D" id="3.40.50.300">
    <property type="entry name" value="P-loop containing nucleotide triphosphate hydrolases"/>
    <property type="match status" value="1"/>
</dbReference>
<dbReference type="FunFam" id="3.40.50.300:FF:000032">
    <property type="entry name" value="Export ABC transporter ATP-binding protein"/>
    <property type="match status" value="1"/>
</dbReference>
<dbReference type="InterPro" id="IPR027417">
    <property type="entry name" value="P-loop_NTPase"/>
</dbReference>
<keyword evidence="2" id="KW-0547">Nucleotide-binding</keyword>
<dbReference type="InterPro" id="IPR003593">
    <property type="entry name" value="AAA+_ATPase"/>
</dbReference>
<evidence type="ECO:0000313" key="5">
    <source>
        <dbReference type="EMBL" id="AJI78445.1"/>
    </source>
</evidence>
<evidence type="ECO:0000256" key="3">
    <source>
        <dbReference type="ARBA" id="ARBA00022840"/>
    </source>
</evidence>
<evidence type="ECO:0000256" key="2">
    <source>
        <dbReference type="ARBA" id="ARBA00022741"/>
    </source>
</evidence>
<dbReference type="PROSITE" id="PS50893">
    <property type="entry name" value="ABC_TRANSPORTER_2"/>
    <property type="match status" value="1"/>
</dbReference>
<dbReference type="PANTHER" id="PTHR24220">
    <property type="entry name" value="IMPORT ATP-BINDING PROTEIN"/>
    <property type="match status" value="1"/>
</dbReference>
<dbReference type="EMBL" id="CP010827">
    <property type="protein sequence ID" value="AJI78445.1"/>
    <property type="molecule type" value="Genomic_DNA"/>
</dbReference>
<gene>
    <name evidence="5" type="ORF">CSING_04520</name>
</gene>
<sequence length="238" mass="24984">MTPTSVPATQHLPFPLELENITCVFGSGARQVTALDSVNLQLSPGELVAVMGPSGSGKSTLLNVAGLLQPPTSGRVLLDGADASHLSKAKAALARRRHVGLVFQHFNLVSSLTVGENVALPLELDGLSPSQCRDAAEEALSEVGLDGTIDRFPEEISGGQAQRVAIARALIGPRKVLLADEPTGALDTATSEDIMKVLRSRIDAGASGLLVTHEPRFAGWADRVVMVRDGRLTGEEAR</sequence>
<dbReference type="InterPro" id="IPR003439">
    <property type="entry name" value="ABC_transporter-like_ATP-bd"/>
</dbReference>
<dbReference type="Proteomes" id="UP000031890">
    <property type="component" value="Chromosome"/>
</dbReference>
<organism evidence="5 6">
    <name type="scientific">Corynebacterium singulare</name>
    <dbReference type="NCBI Taxonomy" id="161899"/>
    <lineage>
        <taxon>Bacteria</taxon>
        <taxon>Bacillati</taxon>
        <taxon>Actinomycetota</taxon>
        <taxon>Actinomycetes</taxon>
        <taxon>Mycobacteriales</taxon>
        <taxon>Corynebacteriaceae</taxon>
        <taxon>Corynebacterium</taxon>
    </lineage>
</organism>
<dbReference type="CDD" id="cd03255">
    <property type="entry name" value="ABC_MJ0796_LolCDE_FtsE"/>
    <property type="match status" value="1"/>
</dbReference>